<feature type="domain" description="ParB-like N-terminal" evidence="6">
    <location>
        <begin position="28"/>
        <end position="114"/>
    </location>
</feature>
<keyword evidence="2 7" id="KW-0489">Methyltransferase</keyword>
<dbReference type="Pfam" id="PF01555">
    <property type="entry name" value="N6_N4_Mtase"/>
    <property type="match status" value="1"/>
</dbReference>
<dbReference type="GO" id="GO:0008168">
    <property type="term" value="F:methyltransferase activity"/>
    <property type="evidence" value="ECO:0007669"/>
    <property type="project" value="UniProtKB-KW"/>
</dbReference>
<dbReference type="Pfam" id="PF02195">
    <property type="entry name" value="ParB_N"/>
    <property type="match status" value="1"/>
</dbReference>
<organism evidence="7 8">
    <name type="scientific">Blastomonas marina</name>
    <dbReference type="NCBI Taxonomy" id="1867408"/>
    <lineage>
        <taxon>Bacteria</taxon>
        <taxon>Pseudomonadati</taxon>
        <taxon>Pseudomonadota</taxon>
        <taxon>Alphaproteobacteria</taxon>
        <taxon>Sphingomonadales</taxon>
        <taxon>Sphingomonadaceae</taxon>
        <taxon>Blastomonas</taxon>
    </lineage>
</organism>
<dbReference type="EMBL" id="BMID01000001">
    <property type="protein sequence ID" value="GFZ98798.1"/>
    <property type="molecule type" value="Genomic_DNA"/>
</dbReference>
<dbReference type="InterPro" id="IPR003115">
    <property type="entry name" value="ParB_N"/>
</dbReference>
<dbReference type="InterPro" id="IPR002052">
    <property type="entry name" value="DNA_methylase_N6_adenine_CS"/>
</dbReference>
<dbReference type="InterPro" id="IPR015840">
    <property type="entry name" value="DNA_MeTrfase_ParB"/>
</dbReference>
<gene>
    <name evidence="7" type="ORF">GCM10010923_03790</name>
</gene>
<dbReference type="InterPro" id="IPR050336">
    <property type="entry name" value="Chromosome_partition/occlusion"/>
</dbReference>
<dbReference type="InterPro" id="IPR001091">
    <property type="entry name" value="RM_Methyltransferase"/>
</dbReference>
<comment type="caution">
    <text evidence="7">The sequence shown here is derived from an EMBL/GenBank/DDBJ whole genome shotgun (WGS) entry which is preliminary data.</text>
</comment>
<dbReference type="Gene3D" id="3.40.50.150">
    <property type="entry name" value="Vaccinia Virus protein VP39"/>
    <property type="match status" value="1"/>
</dbReference>
<dbReference type="EC" id="2.1.1.-" evidence="5"/>
<protein>
    <recommendedName>
        <fullName evidence="5">Methyltransferase</fullName>
        <ecNumber evidence="5">2.1.1.-</ecNumber>
    </recommendedName>
</protein>
<dbReference type="PRINTS" id="PR00508">
    <property type="entry name" value="S21N4MTFRASE"/>
</dbReference>
<dbReference type="GO" id="GO:0032259">
    <property type="term" value="P:methylation"/>
    <property type="evidence" value="ECO:0007669"/>
    <property type="project" value="UniProtKB-KW"/>
</dbReference>
<dbReference type="PIRSF" id="PIRSF036758">
    <property type="entry name" value="Aden_M_ParB"/>
    <property type="match status" value="1"/>
</dbReference>
<dbReference type="SUPFAM" id="SSF53335">
    <property type="entry name" value="S-adenosyl-L-methionine-dependent methyltransferases"/>
    <property type="match status" value="1"/>
</dbReference>
<dbReference type="Proteomes" id="UP000603317">
    <property type="component" value="Unassembled WGS sequence"/>
</dbReference>
<evidence type="ECO:0000313" key="7">
    <source>
        <dbReference type="EMBL" id="GFZ98798.1"/>
    </source>
</evidence>
<comment type="catalytic activity">
    <reaction evidence="4">
        <text>a 2'-deoxyadenosine in DNA + S-adenosyl-L-methionine = an N(6)-methyl-2'-deoxyadenosine in DNA + S-adenosyl-L-homocysteine + H(+)</text>
        <dbReference type="Rhea" id="RHEA:15197"/>
        <dbReference type="Rhea" id="RHEA-COMP:12418"/>
        <dbReference type="Rhea" id="RHEA-COMP:12419"/>
        <dbReference type="ChEBI" id="CHEBI:15378"/>
        <dbReference type="ChEBI" id="CHEBI:57856"/>
        <dbReference type="ChEBI" id="CHEBI:59789"/>
        <dbReference type="ChEBI" id="CHEBI:90615"/>
        <dbReference type="ChEBI" id="CHEBI:90616"/>
        <dbReference type="EC" id="2.1.1.72"/>
    </reaction>
</comment>
<keyword evidence="8" id="KW-1185">Reference proteome</keyword>
<evidence type="ECO:0000313" key="8">
    <source>
        <dbReference type="Proteomes" id="UP000603317"/>
    </source>
</evidence>
<dbReference type="CDD" id="cd16403">
    <property type="entry name" value="ParB_N_like_MT"/>
    <property type="match status" value="1"/>
</dbReference>
<dbReference type="InterPro" id="IPR002941">
    <property type="entry name" value="DNA_methylase_N4/N6"/>
</dbReference>
<accession>A0ABQ1F424</accession>
<reference evidence="8" key="1">
    <citation type="journal article" date="2019" name="Int. J. Syst. Evol. Microbiol.">
        <title>The Global Catalogue of Microorganisms (GCM) 10K type strain sequencing project: providing services to taxonomists for standard genome sequencing and annotation.</title>
        <authorList>
            <consortium name="The Broad Institute Genomics Platform"/>
            <consortium name="The Broad Institute Genome Sequencing Center for Infectious Disease"/>
            <person name="Wu L."/>
            <person name="Ma J."/>
        </authorList>
    </citation>
    <scope>NUCLEOTIDE SEQUENCE [LARGE SCALE GENOMIC DNA]</scope>
    <source>
        <strain evidence="8">CGMCC 1.15297</strain>
    </source>
</reference>
<dbReference type="Gene3D" id="3.90.1530.10">
    <property type="entry name" value="Conserved hypothetical protein from pyrococcus furiosus pfu- 392566-001, ParB domain"/>
    <property type="match status" value="1"/>
</dbReference>
<sequence>MKSQSKKRAANGIRNDIASLEQKLGPIEYRSLVSLKRYENNPRKHPEKQLVKLAGSIRVFGFAMPMLVDEQDIIIAGEARLEAARRVGITEVPVIVAHQWSPAQVRSYRLADNRLAELGAWDREALAIELAAIIEFDEAPVEILGWETAEIDLVLEEDFGPADEPSADHADDQVEPPAKPVSRAGDLWLLGEHRLLCGSSLETANWSKLLDGKTAAMVFTDPPYNVPVSGHVCGLGKVSHAEFAMASGEMTKAEFTAFLSEFIAAMLPHCKDGAVLDLCMDWRHLGELLSAIEGNGLSLLNLCAWNKNNGGMGSLYRSKHELVFITKKGKAPHTNNVELGKHGRYRTNVWDYAGINTFGKDRMKDLADHPTVKPTALVADAIRDVTHPGEIVLDAFMGSGTTILACERTKRRGYGIEIEPGYVDVAIRRWETMTGERAVLLETGQGFAEVAALRADNPAENEIPAAQKTTSAA</sequence>
<dbReference type="PANTHER" id="PTHR33375">
    <property type="entry name" value="CHROMOSOME-PARTITIONING PROTEIN PARB-RELATED"/>
    <property type="match status" value="1"/>
</dbReference>
<dbReference type="PANTHER" id="PTHR33375:SF1">
    <property type="entry name" value="CHROMOSOME-PARTITIONING PROTEIN PARB-RELATED"/>
    <property type="match status" value="1"/>
</dbReference>
<dbReference type="SMART" id="SM00470">
    <property type="entry name" value="ParB"/>
    <property type="match status" value="1"/>
</dbReference>
<proteinExistence type="inferred from homology"/>
<dbReference type="SUPFAM" id="SSF110849">
    <property type="entry name" value="ParB/Sulfiredoxin"/>
    <property type="match status" value="1"/>
</dbReference>
<evidence type="ECO:0000256" key="1">
    <source>
        <dbReference type="ARBA" id="ARBA00006594"/>
    </source>
</evidence>
<evidence type="ECO:0000256" key="4">
    <source>
        <dbReference type="ARBA" id="ARBA00047942"/>
    </source>
</evidence>
<dbReference type="RefSeq" id="WP_188641092.1">
    <property type="nucleotide sequence ID" value="NZ_BMID01000001.1"/>
</dbReference>
<comment type="similarity">
    <text evidence="1 5">Belongs to the N(4)/N(6)-methyltransferase family.</text>
</comment>
<dbReference type="InterPro" id="IPR029063">
    <property type="entry name" value="SAM-dependent_MTases_sf"/>
</dbReference>
<evidence type="ECO:0000256" key="3">
    <source>
        <dbReference type="ARBA" id="ARBA00022679"/>
    </source>
</evidence>
<evidence type="ECO:0000259" key="6">
    <source>
        <dbReference type="SMART" id="SM00470"/>
    </source>
</evidence>
<dbReference type="InterPro" id="IPR036086">
    <property type="entry name" value="ParB/Sulfiredoxin_sf"/>
</dbReference>
<keyword evidence="3" id="KW-0808">Transferase</keyword>
<dbReference type="PROSITE" id="PS00092">
    <property type="entry name" value="N6_MTASE"/>
    <property type="match status" value="1"/>
</dbReference>
<evidence type="ECO:0000256" key="5">
    <source>
        <dbReference type="RuleBase" id="RU362026"/>
    </source>
</evidence>
<evidence type="ECO:0000256" key="2">
    <source>
        <dbReference type="ARBA" id="ARBA00022603"/>
    </source>
</evidence>
<name>A0ABQ1F424_9SPHN</name>